<sequence length="246" mass="29025">MESNTKKWKSTEELQSDTCYFRKQGKYVHDGVTKNKYVHDDQSFNNPLDYEYEVATTQLSITSLLASPERDYVITNKGEHVPIHKLEDKVQFSRIVGKRIIPLYQNYYDASQAINCFFYGHCDGLVAFDRDGTLVRIKQRLEIGKNVFPFNEFDDMENEFDDMEDEVLPLVEEFFSEQLRILVICHRHPFDDSNKKDNVLEPEAIPFEYISYSVLIYAKVVYVLKWSEDLNDSWSLRQSRYISVTF</sequence>
<evidence type="ECO:0000313" key="1">
    <source>
        <dbReference type="EMBL" id="KAK1371616.1"/>
    </source>
</evidence>
<keyword evidence="2" id="KW-1185">Reference proteome</keyword>
<dbReference type="AlphaFoldDB" id="A0AAD8HR00"/>
<accession>A0AAD8HR00</accession>
<protein>
    <submittedName>
        <fullName evidence="1">Uncharacterized protein</fullName>
    </submittedName>
</protein>
<comment type="caution">
    <text evidence="1">The sequence shown here is derived from an EMBL/GenBank/DDBJ whole genome shotgun (WGS) entry which is preliminary data.</text>
</comment>
<reference evidence="1" key="1">
    <citation type="submission" date="2023-02" db="EMBL/GenBank/DDBJ databases">
        <title>Genome of toxic invasive species Heracleum sosnowskyi carries increased number of genes despite the absence of recent whole-genome duplications.</title>
        <authorList>
            <person name="Schelkunov M."/>
            <person name="Shtratnikova V."/>
            <person name="Makarenko M."/>
            <person name="Klepikova A."/>
            <person name="Omelchenko D."/>
            <person name="Novikova G."/>
            <person name="Obukhova E."/>
            <person name="Bogdanov V."/>
            <person name="Penin A."/>
            <person name="Logacheva M."/>
        </authorList>
    </citation>
    <scope>NUCLEOTIDE SEQUENCE</scope>
    <source>
        <strain evidence="1">Hsosn_3</strain>
        <tissue evidence="1">Leaf</tissue>
    </source>
</reference>
<reference evidence="1" key="2">
    <citation type="submission" date="2023-05" db="EMBL/GenBank/DDBJ databases">
        <authorList>
            <person name="Schelkunov M.I."/>
        </authorList>
    </citation>
    <scope>NUCLEOTIDE SEQUENCE</scope>
    <source>
        <strain evidence="1">Hsosn_3</strain>
        <tissue evidence="1">Leaf</tissue>
    </source>
</reference>
<name>A0AAD8HR00_9APIA</name>
<dbReference type="EMBL" id="JAUIZM010000008">
    <property type="protein sequence ID" value="KAK1371616.1"/>
    <property type="molecule type" value="Genomic_DNA"/>
</dbReference>
<dbReference type="Proteomes" id="UP001237642">
    <property type="component" value="Unassembled WGS sequence"/>
</dbReference>
<proteinExistence type="predicted"/>
<gene>
    <name evidence="1" type="ORF">POM88_037708</name>
</gene>
<evidence type="ECO:0000313" key="2">
    <source>
        <dbReference type="Proteomes" id="UP001237642"/>
    </source>
</evidence>
<organism evidence="1 2">
    <name type="scientific">Heracleum sosnowskyi</name>
    <dbReference type="NCBI Taxonomy" id="360622"/>
    <lineage>
        <taxon>Eukaryota</taxon>
        <taxon>Viridiplantae</taxon>
        <taxon>Streptophyta</taxon>
        <taxon>Embryophyta</taxon>
        <taxon>Tracheophyta</taxon>
        <taxon>Spermatophyta</taxon>
        <taxon>Magnoliopsida</taxon>
        <taxon>eudicotyledons</taxon>
        <taxon>Gunneridae</taxon>
        <taxon>Pentapetalae</taxon>
        <taxon>asterids</taxon>
        <taxon>campanulids</taxon>
        <taxon>Apiales</taxon>
        <taxon>Apiaceae</taxon>
        <taxon>Apioideae</taxon>
        <taxon>apioid superclade</taxon>
        <taxon>Tordylieae</taxon>
        <taxon>Tordyliinae</taxon>
        <taxon>Heracleum</taxon>
    </lineage>
</organism>